<dbReference type="FunFam" id="3.40.1170.10:FF:000001">
    <property type="entry name" value="DNA mismatch repair protein MutS"/>
    <property type="match status" value="1"/>
</dbReference>
<dbReference type="GO" id="GO:0003684">
    <property type="term" value="F:damaged DNA binding"/>
    <property type="evidence" value="ECO:0007669"/>
    <property type="project" value="UniProtKB-UniRule"/>
</dbReference>
<protein>
    <recommendedName>
        <fullName evidence="2 9">DNA mismatch repair protein MutS</fullName>
    </recommendedName>
</protein>
<dbReference type="InterPro" id="IPR007695">
    <property type="entry name" value="DNA_mismatch_repair_MutS-lik_N"/>
</dbReference>
<evidence type="ECO:0000259" key="12">
    <source>
        <dbReference type="PROSITE" id="PS00486"/>
    </source>
</evidence>
<dbReference type="NCBIfam" id="NF003810">
    <property type="entry name" value="PRK05399.1"/>
    <property type="match status" value="1"/>
</dbReference>
<dbReference type="SUPFAM" id="SSF52540">
    <property type="entry name" value="P-loop containing nucleoside triphosphate hydrolases"/>
    <property type="match status" value="1"/>
</dbReference>
<name>A0A840HZY6_9PROT</name>
<evidence type="ECO:0000256" key="9">
    <source>
        <dbReference type="HAMAP-Rule" id="MF_00096"/>
    </source>
</evidence>
<dbReference type="CDD" id="cd03284">
    <property type="entry name" value="ABC_MutS1"/>
    <property type="match status" value="1"/>
</dbReference>
<feature type="region of interest" description="Disordered" evidence="11">
    <location>
        <begin position="1"/>
        <end position="20"/>
    </location>
</feature>
<dbReference type="Pfam" id="PF00488">
    <property type="entry name" value="MutS_V"/>
    <property type="match status" value="1"/>
</dbReference>
<evidence type="ECO:0000256" key="2">
    <source>
        <dbReference type="ARBA" id="ARBA00021982"/>
    </source>
</evidence>
<evidence type="ECO:0000256" key="5">
    <source>
        <dbReference type="ARBA" id="ARBA00022840"/>
    </source>
</evidence>
<dbReference type="InterPro" id="IPR017261">
    <property type="entry name" value="DNA_mismatch_repair_MutS/MSH"/>
</dbReference>
<evidence type="ECO:0000256" key="11">
    <source>
        <dbReference type="SAM" id="MobiDB-lite"/>
    </source>
</evidence>
<dbReference type="InterPro" id="IPR007696">
    <property type="entry name" value="DNA_mismatch_repair_MutS_core"/>
</dbReference>
<dbReference type="InterPro" id="IPR027417">
    <property type="entry name" value="P-loop_NTPase"/>
</dbReference>
<dbReference type="Pfam" id="PF05188">
    <property type="entry name" value="MutS_II"/>
    <property type="match status" value="1"/>
</dbReference>
<reference evidence="13 14" key="1">
    <citation type="submission" date="2020-08" db="EMBL/GenBank/DDBJ databases">
        <title>Genomic Encyclopedia of Type Strains, Phase IV (KMG-IV): sequencing the most valuable type-strain genomes for metagenomic binning, comparative biology and taxonomic classification.</title>
        <authorList>
            <person name="Goeker M."/>
        </authorList>
    </citation>
    <scope>NUCLEOTIDE SEQUENCE [LARGE SCALE GENOMIC DNA]</scope>
    <source>
        <strain evidence="13 14">DSM 102850</strain>
    </source>
</reference>
<dbReference type="AlphaFoldDB" id="A0A840HZY6"/>
<dbReference type="GO" id="GO:0005829">
    <property type="term" value="C:cytosol"/>
    <property type="evidence" value="ECO:0007669"/>
    <property type="project" value="TreeGrafter"/>
</dbReference>
<evidence type="ECO:0000313" key="13">
    <source>
        <dbReference type="EMBL" id="MBB4657665.1"/>
    </source>
</evidence>
<dbReference type="InterPro" id="IPR007860">
    <property type="entry name" value="DNA_mmatch_repair_MutS_con_dom"/>
</dbReference>
<dbReference type="PANTHER" id="PTHR11361:SF34">
    <property type="entry name" value="DNA MISMATCH REPAIR PROTEIN MSH1, MITOCHONDRIAL"/>
    <property type="match status" value="1"/>
</dbReference>
<feature type="region of interest" description="Disordered" evidence="11">
    <location>
        <begin position="840"/>
        <end position="859"/>
    </location>
</feature>
<organism evidence="13 14">
    <name type="scientific">Parvularcula dongshanensis</name>
    <dbReference type="NCBI Taxonomy" id="1173995"/>
    <lineage>
        <taxon>Bacteria</taxon>
        <taxon>Pseudomonadati</taxon>
        <taxon>Pseudomonadota</taxon>
        <taxon>Alphaproteobacteria</taxon>
        <taxon>Parvularculales</taxon>
        <taxon>Parvularculaceae</taxon>
        <taxon>Parvularcula</taxon>
    </lineage>
</organism>
<feature type="domain" description="DNA mismatch repair proteins mutS family" evidence="12">
    <location>
        <begin position="724"/>
        <end position="740"/>
    </location>
</feature>
<dbReference type="InterPro" id="IPR000432">
    <property type="entry name" value="DNA_mismatch_repair_MutS_C"/>
</dbReference>
<dbReference type="InterPro" id="IPR036678">
    <property type="entry name" value="MutS_con_dom_sf"/>
</dbReference>
<evidence type="ECO:0000256" key="3">
    <source>
        <dbReference type="ARBA" id="ARBA00022741"/>
    </source>
</evidence>
<dbReference type="GO" id="GO:0140664">
    <property type="term" value="F:ATP-dependent DNA damage sensor activity"/>
    <property type="evidence" value="ECO:0007669"/>
    <property type="project" value="InterPro"/>
</dbReference>
<feature type="binding site" evidence="9">
    <location>
        <begin position="650"/>
        <end position="657"/>
    </location>
    <ligand>
        <name>ATP</name>
        <dbReference type="ChEBI" id="CHEBI:30616"/>
    </ligand>
</feature>
<dbReference type="InterPro" id="IPR036187">
    <property type="entry name" value="DNA_mismatch_repair_MutS_sf"/>
</dbReference>
<dbReference type="PANTHER" id="PTHR11361">
    <property type="entry name" value="DNA MISMATCH REPAIR PROTEIN MUTS FAMILY MEMBER"/>
    <property type="match status" value="1"/>
</dbReference>
<comment type="caution">
    <text evidence="13">The sequence shown here is derived from an EMBL/GenBank/DDBJ whole genome shotgun (WGS) entry which is preliminary data.</text>
</comment>
<dbReference type="Pfam" id="PF05192">
    <property type="entry name" value="MutS_III"/>
    <property type="match status" value="1"/>
</dbReference>
<dbReference type="SMART" id="SM00533">
    <property type="entry name" value="MUTSd"/>
    <property type="match status" value="1"/>
</dbReference>
<dbReference type="HAMAP" id="MF_00096">
    <property type="entry name" value="MutS"/>
    <property type="match status" value="1"/>
</dbReference>
<dbReference type="Gene3D" id="1.10.1420.10">
    <property type="match status" value="2"/>
</dbReference>
<dbReference type="EMBL" id="JACHOB010000001">
    <property type="protein sequence ID" value="MBB4657665.1"/>
    <property type="molecule type" value="Genomic_DNA"/>
</dbReference>
<dbReference type="Gene3D" id="6.10.140.430">
    <property type="match status" value="1"/>
</dbReference>
<feature type="compositionally biased region" description="Low complexity" evidence="11">
    <location>
        <begin position="841"/>
        <end position="851"/>
    </location>
</feature>
<dbReference type="InterPro" id="IPR007861">
    <property type="entry name" value="DNA_mismatch_repair_MutS_clamp"/>
</dbReference>
<dbReference type="Gene3D" id="3.40.1170.10">
    <property type="entry name" value="DNA repair protein MutS, domain I"/>
    <property type="match status" value="1"/>
</dbReference>
<keyword evidence="6 9" id="KW-0238">DNA-binding</keyword>
<gene>
    <name evidence="9" type="primary">mutS</name>
    <name evidence="13" type="ORF">GGQ59_000165</name>
</gene>
<dbReference type="SMART" id="SM00534">
    <property type="entry name" value="MUTSac"/>
    <property type="match status" value="1"/>
</dbReference>
<keyword evidence="5 9" id="KW-0067">ATP-binding</keyword>
<evidence type="ECO:0000256" key="1">
    <source>
        <dbReference type="ARBA" id="ARBA00006271"/>
    </source>
</evidence>
<keyword evidence="4 9" id="KW-0227">DNA damage</keyword>
<proteinExistence type="inferred from homology"/>
<dbReference type="PROSITE" id="PS00486">
    <property type="entry name" value="DNA_MISMATCH_REPAIR_2"/>
    <property type="match status" value="1"/>
</dbReference>
<dbReference type="SUPFAM" id="SSF55271">
    <property type="entry name" value="DNA repair protein MutS, domain I"/>
    <property type="match status" value="1"/>
</dbReference>
<dbReference type="GO" id="GO:0006298">
    <property type="term" value="P:mismatch repair"/>
    <property type="evidence" value="ECO:0007669"/>
    <property type="project" value="UniProtKB-UniRule"/>
</dbReference>
<evidence type="ECO:0000313" key="14">
    <source>
        <dbReference type="Proteomes" id="UP000563524"/>
    </source>
</evidence>
<dbReference type="Gene3D" id="3.40.50.300">
    <property type="entry name" value="P-loop containing nucleotide triphosphate hydrolases"/>
    <property type="match status" value="1"/>
</dbReference>
<dbReference type="Proteomes" id="UP000563524">
    <property type="component" value="Unassembled WGS sequence"/>
</dbReference>
<dbReference type="SUPFAM" id="SSF53150">
    <property type="entry name" value="DNA repair protein MutS, domain II"/>
    <property type="match status" value="1"/>
</dbReference>
<dbReference type="GO" id="GO:0005524">
    <property type="term" value="F:ATP binding"/>
    <property type="evidence" value="ECO:0007669"/>
    <property type="project" value="UniProtKB-UniRule"/>
</dbReference>
<dbReference type="RefSeq" id="WP_183814957.1">
    <property type="nucleotide sequence ID" value="NZ_JACHOB010000001.1"/>
</dbReference>
<evidence type="ECO:0000256" key="4">
    <source>
        <dbReference type="ARBA" id="ARBA00022763"/>
    </source>
</evidence>
<keyword evidence="7 9" id="KW-0234">DNA repair</keyword>
<dbReference type="InterPro" id="IPR016151">
    <property type="entry name" value="DNA_mismatch_repair_MutS_N"/>
</dbReference>
<comment type="similarity">
    <text evidence="1 9 10">Belongs to the DNA mismatch repair MutS family.</text>
</comment>
<dbReference type="Pfam" id="PF01624">
    <property type="entry name" value="MutS_I"/>
    <property type="match status" value="1"/>
</dbReference>
<dbReference type="Pfam" id="PF05190">
    <property type="entry name" value="MutS_IV"/>
    <property type="match status" value="1"/>
</dbReference>
<comment type="function">
    <text evidence="8 9">This protein is involved in the repair of mismatches in DNA. It is possible that it carries out the mismatch recognition step. This protein has a weak ATPase activity.</text>
</comment>
<accession>A0A840HZY6</accession>
<dbReference type="PIRSF" id="PIRSF037677">
    <property type="entry name" value="DNA_mis_repair_Msh6"/>
    <property type="match status" value="1"/>
</dbReference>
<evidence type="ECO:0000256" key="8">
    <source>
        <dbReference type="ARBA" id="ARBA00024647"/>
    </source>
</evidence>
<evidence type="ECO:0000256" key="6">
    <source>
        <dbReference type="ARBA" id="ARBA00023125"/>
    </source>
</evidence>
<dbReference type="GO" id="GO:0030983">
    <property type="term" value="F:mismatched DNA binding"/>
    <property type="evidence" value="ECO:0007669"/>
    <property type="project" value="InterPro"/>
</dbReference>
<evidence type="ECO:0000256" key="7">
    <source>
        <dbReference type="ARBA" id="ARBA00023204"/>
    </source>
</evidence>
<dbReference type="InterPro" id="IPR005748">
    <property type="entry name" value="DNA_mismatch_repair_MutS"/>
</dbReference>
<keyword evidence="14" id="KW-1185">Reference proteome</keyword>
<dbReference type="NCBIfam" id="TIGR01070">
    <property type="entry name" value="mutS1"/>
    <property type="match status" value="1"/>
</dbReference>
<evidence type="ECO:0000256" key="10">
    <source>
        <dbReference type="RuleBase" id="RU003756"/>
    </source>
</evidence>
<sequence length="890" mass="94927">MDGAPLSGTDEEAGKGTTPLTPMMAQYHALRREAGSALLFYRMGDFYELFHEDAVLAAHCLGITLTRRGQQGGEDVPMCGVPVHAYEGYLAKLIRAGHSVAVCEQTEDPAEAKKRGSKALVRREIVRVVTPGTLTEDTLLDARAHNHLAAVAILPGGGAVAHTDLSTGDLFVQDAEEEAVGDLLAAIGPAEVVLKQTDGGSALEKQLGQRGVPVTPCHGSLFDSQRGERRLKEAFGTSTLDGFGSFSRAGLAALGALLGYLDLTQVEERPRFKPPIIAAPGSIMAIDQVTRASLELTAARDGGRAGSLLHAVDRTVSAGGGRLLSRWIGAPLTDRAAIKDRQDTVEWFLGERDARAAASDRLSGAPDLARALSRLELGRGGPRDLAAVRDALMAARDLADLLRSDAPPPKLLTEGARRLEAADSEGFSDLLGTLGAALKADLPLLPRDGGFIAEGFDPALDEARSLRDDARRIIARLEAGYRDRAGVKSLKIKHSRVLGYFIEVTAANAGAMMAPPLSEEFRHRQTLASAVRFTTHELAELDAKIVRAGDQALALELATFARLTGSVKARTDDLRACADALALCDVAAGLATLAEEKNHVRPVIEEGVAFEIEGGRHPVVEASLPAGARFVPNDCRLDQEGEARMLLVTGPNMAGKSTFLRQNALIAVLAQAGAFVPAASARIGIVDRLFSRVGASDDLAAGRSTFMVEMVETALILNQATDRSLVVLDEVGRGTATFDGLSIAWAALEHLHEASRCRGLFATHYHELTKLSETLPRLANVSVAVREWEGEVVFLHEVREGPADKSYGIAVARLAGLPRGVVRRAETVLRRLEREREAPEDLPLFAAAPAPHAEPEPDPLRGLLTGVDPDAMSPREAHDLLYRLTDIVGP</sequence>
<dbReference type="SUPFAM" id="SSF48334">
    <property type="entry name" value="DNA repair protein MutS, domain III"/>
    <property type="match status" value="1"/>
</dbReference>
<dbReference type="InterPro" id="IPR045076">
    <property type="entry name" value="MutS"/>
</dbReference>
<dbReference type="Gene3D" id="3.30.420.110">
    <property type="entry name" value="MutS, connector domain"/>
    <property type="match status" value="1"/>
</dbReference>
<keyword evidence="3 9" id="KW-0547">Nucleotide-binding</keyword>